<evidence type="ECO:0000313" key="4">
    <source>
        <dbReference type="Proteomes" id="UP000243629"/>
    </source>
</evidence>
<protein>
    <submittedName>
        <fullName evidence="3">Acyl-CoA thioesterase-1</fullName>
    </submittedName>
</protein>
<keyword evidence="1" id="KW-0732">Signal</keyword>
<name>A0A1I4SXW1_9GAMM</name>
<dbReference type="STRING" id="1720063.SAMN05216217_1125"/>
<sequence length="212" mass="22464">MKVRIAHPLGAALLLCLLALSSLSASARTLLIVGDSISAGWGVELEQGWVSLLQQRLAEREMAAAVVNASVSGETSSGGLARLPALLEAHQPDLLMIELGGNDGLRGTPLATMQQNLSQMIELGQAAGADVLLLGMRIPPNYGPRYTQGFEQVFVDLAAQYRVPLMPFFLEGVAGDPALMQDDGIHPRAEAQSQLLENAWPLLADWLGSAGD</sequence>
<keyword evidence="4" id="KW-1185">Reference proteome</keyword>
<reference evidence="4" key="1">
    <citation type="submission" date="2016-10" db="EMBL/GenBank/DDBJ databases">
        <authorList>
            <person name="Varghese N."/>
            <person name="Submissions S."/>
        </authorList>
    </citation>
    <scope>NUCLEOTIDE SEQUENCE [LARGE SCALE GENOMIC DNA]</scope>
    <source>
        <strain evidence="4">DSM 24213</strain>
    </source>
</reference>
<gene>
    <name evidence="3" type="ORF">SAMN05216217_1125</name>
</gene>
<dbReference type="RefSeq" id="WP_093476814.1">
    <property type="nucleotide sequence ID" value="NZ_FOUI01000012.1"/>
</dbReference>
<dbReference type="OrthoDB" id="9786188at2"/>
<evidence type="ECO:0000313" key="3">
    <source>
        <dbReference type="EMBL" id="SFM69237.1"/>
    </source>
</evidence>
<dbReference type="PANTHER" id="PTHR30383">
    <property type="entry name" value="THIOESTERASE 1/PROTEASE 1/LYSOPHOSPHOLIPASE L1"/>
    <property type="match status" value="1"/>
</dbReference>
<evidence type="ECO:0000259" key="2">
    <source>
        <dbReference type="Pfam" id="PF13472"/>
    </source>
</evidence>
<organism evidence="3 4">
    <name type="scientific">Halopseudomonas yangmingensis</name>
    <dbReference type="NCBI Taxonomy" id="1720063"/>
    <lineage>
        <taxon>Bacteria</taxon>
        <taxon>Pseudomonadati</taxon>
        <taxon>Pseudomonadota</taxon>
        <taxon>Gammaproteobacteria</taxon>
        <taxon>Pseudomonadales</taxon>
        <taxon>Pseudomonadaceae</taxon>
        <taxon>Halopseudomonas</taxon>
    </lineage>
</organism>
<feature type="domain" description="SGNH hydrolase-type esterase" evidence="2">
    <location>
        <begin position="33"/>
        <end position="191"/>
    </location>
</feature>
<accession>A0A1I4SXW1</accession>
<dbReference type="EMBL" id="FOUI01000012">
    <property type="protein sequence ID" value="SFM69237.1"/>
    <property type="molecule type" value="Genomic_DNA"/>
</dbReference>
<dbReference type="GO" id="GO:0004622">
    <property type="term" value="F:phosphatidylcholine lysophospholipase activity"/>
    <property type="evidence" value="ECO:0007669"/>
    <property type="project" value="TreeGrafter"/>
</dbReference>
<proteinExistence type="predicted"/>
<dbReference type="CDD" id="cd01822">
    <property type="entry name" value="Lysophospholipase_L1_like"/>
    <property type="match status" value="1"/>
</dbReference>
<dbReference type="Gene3D" id="3.40.50.1110">
    <property type="entry name" value="SGNH hydrolase"/>
    <property type="match status" value="1"/>
</dbReference>
<evidence type="ECO:0000256" key="1">
    <source>
        <dbReference type="SAM" id="SignalP"/>
    </source>
</evidence>
<dbReference type="SUPFAM" id="SSF52266">
    <property type="entry name" value="SGNH hydrolase"/>
    <property type="match status" value="1"/>
</dbReference>
<dbReference type="InterPro" id="IPR036514">
    <property type="entry name" value="SGNH_hydro_sf"/>
</dbReference>
<dbReference type="PANTHER" id="PTHR30383:SF24">
    <property type="entry name" value="THIOESTERASE 1_PROTEASE 1_LYSOPHOSPHOLIPASE L1"/>
    <property type="match status" value="1"/>
</dbReference>
<feature type="signal peptide" evidence="1">
    <location>
        <begin position="1"/>
        <end position="27"/>
    </location>
</feature>
<dbReference type="Pfam" id="PF13472">
    <property type="entry name" value="Lipase_GDSL_2"/>
    <property type="match status" value="1"/>
</dbReference>
<dbReference type="AlphaFoldDB" id="A0A1I4SXW1"/>
<dbReference type="Proteomes" id="UP000243629">
    <property type="component" value="Unassembled WGS sequence"/>
</dbReference>
<feature type="chain" id="PRO_5017328220" evidence="1">
    <location>
        <begin position="28"/>
        <end position="212"/>
    </location>
</feature>
<dbReference type="InterPro" id="IPR013830">
    <property type="entry name" value="SGNH_hydro"/>
</dbReference>
<dbReference type="InterPro" id="IPR051532">
    <property type="entry name" value="Ester_Hydrolysis_Enzymes"/>
</dbReference>